<dbReference type="Proteomes" id="UP001163828">
    <property type="component" value="Unassembled WGS sequence"/>
</dbReference>
<evidence type="ECO:0000313" key="4">
    <source>
        <dbReference type="Proteomes" id="UP001163828"/>
    </source>
</evidence>
<accession>A0ABQ8QAQ4</accession>
<dbReference type="EMBL" id="MU790647">
    <property type="protein sequence ID" value="KAJ3995603.1"/>
    <property type="molecule type" value="Genomic_DNA"/>
</dbReference>
<comment type="caution">
    <text evidence="3">The sequence shown here is derived from an EMBL/GenBank/DDBJ whole genome shotgun (WGS) entry which is preliminary data.</text>
</comment>
<reference evidence="3" key="1">
    <citation type="submission" date="2022-08" db="EMBL/GenBank/DDBJ databases">
        <authorList>
            <consortium name="DOE Joint Genome Institute"/>
            <person name="Min B."/>
            <person name="Riley R."/>
            <person name="Sierra-Patev S."/>
            <person name="Naranjo-Ortiz M."/>
            <person name="Looney B."/>
            <person name="Konkel Z."/>
            <person name="Slot J.C."/>
            <person name="Sakamoto Y."/>
            <person name="Steenwyk J.L."/>
            <person name="Rokas A."/>
            <person name="Carro J."/>
            <person name="Camarero S."/>
            <person name="Ferreira P."/>
            <person name="Molpeceres G."/>
            <person name="Ruiz-Duenas F.J."/>
            <person name="Serrano A."/>
            <person name="Henrissat B."/>
            <person name="Drula E."/>
            <person name="Hughes K.W."/>
            <person name="Mata J.L."/>
            <person name="Ishikawa N.K."/>
            <person name="Vargas-Isla R."/>
            <person name="Ushijima S."/>
            <person name="Smith C.A."/>
            <person name="Ahrendt S."/>
            <person name="Andreopoulos W."/>
            <person name="He G."/>
            <person name="Labutti K."/>
            <person name="Lipzen A."/>
            <person name="Ng V."/>
            <person name="Sandor L."/>
            <person name="Barry K."/>
            <person name="Martinez A.T."/>
            <person name="Xiao Y."/>
            <person name="Gibbons J.G."/>
            <person name="Terashima K."/>
            <person name="Hibbett D.S."/>
            <person name="Grigoriev I.V."/>
        </authorList>
    </citation>
    <scope>NUCLEOTIDE SEQUENCE</scope>
    <source>
        <strain evidence="3">TFB10827</strain>
    </source>
</reference>
<name>A0ABQ8QAQ4_9AGAR</name>
<evidence type="ECO:0000256" key="2">
    <source>
        <dbReference type="SAM" id="SignalP"/>
    </source>
</evidence>
<keyword evidence="2" id="KW-0732">Signal</keyword>
<evidence type="ECO:0000313" key="3">
    <source>
        <dbReference type="EMBL" id="KAJ3995603.1"/>
    </source>
</evidence>
<feature type="region of interest" description="Disordered" evidence="1">
    <location>
        <begin position="28"/>
        <end position="50"/>
    </location>
</feature>
<evidence type="ECO:0000256" key="1">
    <source>
        <dbReference type="SAM" id="MobiDB-lite"/>
    </source>
</evidence>
<proteinExistence type="predicted"/>
<sequence length="50" mass="5578">MALCWRCFIQISALSTFAGRIEAYHGFNGEPEKQQPHPRKAAGVQMTWGG</sequence>
<protein>
    <submittedName>
        <fullName evidence="3">Uncharacterized protein</fullName>
    </submittedName>
</protein>
<organism evidence="3 4">
    <name type="scientific">Lentinula boryana</name>
    <dbReference type="NCBI Taxonomy" id="40481"/>
    <lineage>
        <taxon>Eukaryota</taxon>
        <taxon>Fungi</taxon>
        <taxon>Dikarya</taxon>
        <taxon>Basidiomycota</taxon>
        <taxon>Agaricomycotina</taxon>
        <taxon>Agaricomycetes</taxon>
        <taxon>Agaricomycetidae</taxon>
        <taxon>Agaricales</taxon>
        <taxon>Marasmiineae</taxon>
        <taxon>Omphalotaceae</taxon>
        <taxon>Lentinula</taxon>
    </lineage>
</organism>
<keyword evidence="4" id="KW-1185">Reference proteome</keyword>
<feature type="signal peptide" evidence="2">
    <location>
        <begin position="1"/>
        <end position="23"/>
    </location>
</feature>
<gene>
    <name evidence="3" type="ORF">F5050DRAFT_1573257</name>
</gene>
<feature type="chain" id="PRO_5046420855" evidence="2">
    <location>
        <begin position="24"/>
        <end position="50"/>
    </location>
</feature>